<gene>
    <name evidence="2" type="ORF">GCM10022287_16190</name>
</gene>
<dbReference type="Proteomes" id="UP001501079">
    <property type="component" value="Unassembled WGS sequence"/>
</dbReference>
<feature type="transmembrane region" description="Helical" evidence="1">
    <location>
        <begin position="362"/>
        <end position="380"/>
    </location>
</feature>
<dbReference type="SUPFAM" id="SSF103473">
    <property type="entry name" value="MFS general substrate transporter"/>
    <property type="match status" value="1"/>
</dbReference>
<feature type="transmembrane region" description="Helical" evidence="1">
    <location>
        <begin position="241"/>
        <end position="261"/>
    </location>
</feature>
<feature type="transmembrane region" description="Helical" evidence="1">
    <location>
        <begin position="104"/>
        <end position="125"/>
    </location>
</feature>
<dbReference type="RefSeq" id="WP_344753129.1">
    <property type="nucleotide sequence ID" value="NZ_BAABBW010000002.1"/>
</dbReference>
<dbReference type="InterPro" id="IPR011701">
    <property type="entry name" value="MFS"/>
</dbReference>
<protein>
    <recommendedName>
        <fullName evidence="4">MFS transporter</fullName>
    </recommendedName>
</protein>
<accession>A0ABP7ZYH2</accession>
<keyword evidence="1" id="KW-1133">Transmembrane helix</keyword>
<dbReference type="EMBL" id="BAABBW010000002">
    <property type="protein sequence ID" value="GAA4173575.1"/>
    <property type="molecule type" value="Genomic_DNA"/>
</dbReference>
<dbReference type="Pfam" id="PF07690">
    <property type="entry name" value="MFS_1"/>
    <property type="match status" value="1"/>
</dbReference>
<feature type="transmembrane region" description="Helical" evidence="1">
    <location>
        <begin position="137"/>
        <end position="163"/>
    </location>
</feature>
<feature type="transmembrane region" description="Helical" evidence="1">
    <location>
        <begin position="12"/>
        <end position="37"/>
    </location>
</feature>
<evidence type="ECO:0000256" key="1">
    <source>
        <dbReference type="SAM" id="Phobius"/>
    </source>
</evidence>
<reference evidence="3" key="1">
    <citation type="journal article" date="2019" name="Int. J. Syst. Evol. Microbiol.">
        <title>The Global Catalogue of Microorganisms (GCM) 10K type strain sequencing project: providing services to taxonomists for standard genome sequencing and annotation.</title>
        <authorList>
            <consortium name="The Broad Institute Genomics Platform"/>
            <consortium name="The Broad Institute Genome Sequencing Center for Infectious Disease"/>
            <person name="Wu L."/>
            <person name="Ma J."/>
        </authorList>
    </citation>
    <scope>NUCLEOTIDE SEQUENCE [LARGE SCALE GENOMIC DNA]</scope>
    <source>
        <strain evidence="3">JCM 17591</strain>
    </source>
</reference>
<dbReference type="PANTHER" id="PTHR23542:SF1">
    <property type="entry name" value="MAJOR FACILITATOR SUPERFAMILY (MFS) PROFILE DOMAIN-CONTAINING PROTEIN"/>
    <property type="match status" value="1"/>
</dbReference>
<comment type="caution">
    <text evidence="2">The sequence shown here is derived from an EMBL/GenBank/DDBJ whole genome shotgun (WGS) entry which is preliminary data.</text>
</comment>
<evidence type="ECO:0008006" key="4">
    <source>
        <dbReference type="Google" id="ProtNLM"/>
    </source>
</evidence>
<keyword evidence="1" id="KW-0472">Membrane</keyword>
<dbReference type="InterPro" id="IPR036259">
    <property type="entry name" value="MFS_trans_sf"/>
</dbReference>
<name>A0ABP7ZYH2_9MICO</name>
<keyword evidence="3" id="KW-1185">Reference proteome</keyword>
<keyword evidence="1" id="KW-0812">Transmembrane</keyword>
<dbReference type="PANTHER" id="PTHR23542">
    <property type="match status" value="1"/>
</dbReference>
<sequence length="387" mass="38008">MSNPIRLVVGTRALHAGFVAVIASALALGMLPLAIILSLRSESLSLAATAAGAFGVGNACGVLLQGRILDRHDPRLVISLSAAVTGAGLGMFAAAAPLGAVADLVLLCVAGLGFPAITAAVRAQLPIALSRQPERTAAYAVLSLSFQGSIACGPVLAGVLAPVLHPRGAIGVAASLVVVSLLFFARSSEGGARMPQRARPRAGSLRRAIPLFLISAGVALPVGALSVAVPAVVDEASHESLIGWVLACLPIGEGVGALVYGSIRMRGTPQTHVIVSLLLVAAVYCAGTLVASVPLLLSSAILLAGLLSSPIAIGISTQLDTLVPDAISSAYSGVVAASIAGSAAGSVVAGALVGTFGATSPIGAAALACAVAAGIAAVPLRGARRLG</sequence>
<proteinExistence type="predicted"/>
<feature type="transmembrane region" description="Helical" evidence="1">
    <location>
        <begin position="299"/>
        <end position="319"/>
    </location>
</feature>
<dbReference type="Gene3D" id="1.20.1250.20">
    <property type="entry name" value="MFS general substrate transporter like domains"/>
    <property type="match status" value="1"/>
</dbReference>
<feature type="transmembrane region" description="Helical" evidence="1">
    <location>
        <begin position="43"/>
        <end position="64"/>
    </location>
</feature>
<evidence type="ECO:0000313" key="2">
    <source>
        <dbReference type="EMBL" id="GAA4173575.1"/>
    </source>
</evidence>
<organism evidence="2 3">
    <name type="scientific">Gryllotalpicola koreensis</name>
    <dbReference type="NCBI Taxonomy" id="993086"/>
    <lineage>
        <taxon>Bacteria</taxon>
        <taxon>Bacillati</taxon>
        <taxon>Actinomycetota</taxon>
        <taxon>Actinomycetes</taxon>
        <taxon>Micrococcales</taxon>
        <taxon>Microbacteriaceae</taxon>
        <taxon>Gryllotalpicola</taxon>
    </lineage>
</organism>
<feature type="transmembrane region" description="Helical" evidence="1">
    <location>
        <begin position="208"/>
        <end position="229"/>
    </location>
</feature>
<evidence type="ECO:0000313" key="3">
    <source>
        <dbReference type="Proteomes" id="UP001501079"/>
    </source>
</evidence>
<feature type="transmembrane region" description="Helical" evidence="1">
    <location>
        <begin position="76"/>
        <end position="98"/>
    </location>
</feature>
<feature type="transmembrane region" description="Helical" evidence="1">
    <location>
        <begin position="169"/>
        <end position="187"/>
    </location>
</feature>
<feature type="transmembrane region" description="Helical" evidence="1">
    <location>
        <begin position="273"/>
        <end position="293"/>
    </location>
</feature>
<feature type="transmembrane region" description="Helical" evidence="1">
    <location>
        <begin position="331"/>
        <end position="356"/>
    </location>
</feature>